<reference evidence="1" key="1">
    <citation type="journal article" date="2014" name="Front. Microbiol.">
        <title>High frequency of phylogenetically diverse reductive dehalogenase-homologous genes in deep subseafloor sedimentary metagenomes.</title>
        <authorList>
            <person name="Kawai M."/>
            <person name="Futagami T."/>
            <person name="Toyoda A."/>
            <person name="Takaki Y."/>
            <person name="Nishi S."/>
            <person name="Hori S."/>
            <person name="Arai W."/>
            <person name="Tsubouchi T."/>
            <person name="Morono Y."/>
            <person name="Uchiyama I."/>
            <person name="Ito T."/>
            <person name="Fujiyama A."/>
            <person name="Inagaki F."/>
            <person name="Takami H."/>
        </authorList>
    </citation>
    <scope>NUCLEOTIDE SEQUENCE</scope>
    <source>
        <strain evidence="1">Expedition CK06-06</strain>
    </source>
</reference>
<name>X1EUJ4_9ZZZZ</name>
<evidence type="ECO:0000313" key="1">
    <source>
        <dbReference type="EMBL" id="GAH36242.1"/>
    </source>
</evidence>
<accession>X1EUJ4</accession>
<protein>
    <recommendedName>
        <fullName evidence="2">Twin-arginine translocation signal domain-containing protein</fullName>
    </recommendedName>
</protein>
<evidence type="ECO:0008006" key="2">
    <source>
        <dbReference type="Google" id="ProtNLM"/>
    </source>
</evidence>
<dbReference type="InterPro" id="IPR006311">
    <property type="entry name" value="TAT_signal"/>
</dbReference>
<feature type="non-terminal residue" evidence="1">
    <location>
        <position position="51"/>
    </location>
</feature>
<organism evidence="1">
    <name type="scientific">marine sediment metagenome</name>
    <dbReference type="NCBI Taxonomy" id="412755"/>
    <lineage>
        <taxon>unclassified sequences</taxon>
        <taxon>metagenomes</taxon>
        <taxon>ecological metagenomes</taxon>
    </lineage>
</organism>
<dbReference type="EMBL" id="BARU01009378">
    <property type="protein sequence ID" value="GAH36242.1"/>
    <property type="molecule type" value="Genomic_DNA"/>
</dbReference>
<gene>
    <name evidence="1" type="ORF">S03H2_18110</name>
</gene>
<sequence>MHWSRRRFLKASALAAATPTVLASRVLGAGGTAPSNRITMGFIGIGKQGEY</sequence>
<dbReference type="AlphaFoldDB" id="X1EUJ4"/>
<dbReference type="PROSITE" id="PS51318">
    <property type="entry name" value="TAT"/>
    <property type="match status" value="1"/>
</dbReference>
<comment type="caution">
    <text evidence="1">The sequence shown here is derived from an EMBL/GenBank/DDBJ whole genome shotgun (WGS) entry which is preliminary data.</text>
</comment>
<proteinExistence type="predicted"/>